<keyword evidence="2 3" id="KW-0040">ANK repeat</keyword>
<feature type="repeat" description="ANK" evidence="3">
    <location>
        <begin position="189"/>
        <end position="221"/>
    </location>
</feature>
<accession>A0A0C1E6H0</accession>
<sequence length="719" mass="78565">MCQQATQELTFLNTTLALSRTTLIKMGTSLGLLPAEIVQIIATFLDYLSEINALCRAQRRFYEFLNPYLYKLNFRIGDHFSQALTWAATHGLKGTALNTITAGETPSTLHLGLAARHGHDGLVTFFHKRGVNVNGHLRILPRERYFLEETSPDWPPKYTPLALAAEHGHDSVVQLLLSYGADIELGSSDHGTPLMLAAGAGHASIVKALAHAGASIRAQDASGFTPLYFAARGGHTEIVRFLIGKGAGFSPWMQSEFSFRSPVAPAIDKGRVEILQCLLDNGARIGVETFSRARRPSQPDALRILGKHLKFPKEARNIGEQTRFAVAAAACGLTDLLNETISMGWDVNLPDLDDQGWTALEWAATNGHLDAVCLLLKYDAHPDGRRDFNSASANSGNPLLNAVKQNYEEMVRLLLEQGANVNVRDRDAEILFYAIRNPSIFKTLLDYGATPNGFKRLTYETLTVHAIEAGQADVLELLMDRGVDFPGPSMTFGGETLPVIYSMSNEAVLDVFVQHEVIPGPGNGNGHDTNIVHWAVARGNLPLLRYLVSRGFDLLEDGWLTCHITVATLHPNIEKARAILDFLRFDQGLDIDSVDDQSGETALLSVWSQAEIPGDGDAPIVLLERGARPCYVSPSGNFPLLAAANTEGVPLSWVRALLDAIGDSDVHCEVFLPQVKAAIGVLEDKGSNGAAIVKMLRHYYWHWANVVRDREVAAMQTGT</sequence>
<proteinExistence type="predicted"/>
<dbReference type="PRINTS" id="PR01415">
    <property type="entry name" value="ANKYRIN"/>
</dbReference>
<keyword evidence="5" id="KW-1185">Reference proteome</keyword>
<dbReference type="InterPro" id="IPR002110">
    <property type="entry name" value="Ankyrin_rpt"/>
</dbReference>
<dbReference type="SMART" id="SM00248">
    <property type="entry name" value="ANK"/>
    <property type="match status" value="10"/>
</dbReference>
<evidence type="ECO:0000313" key="4">
    <source>
        <dbReference type="EMBL" id="KIA75698.1"/>
    </source>
</evidence>
<dbReference type="SUPFAM" id="SSF48403">
    <property type="entry name" value="Ankyrin repeat"/>
    <property type="match status" value="2"/>
</dbReference>
<dbReference type="InterPro" id="IPR051165">
    <property type="entry name" value="Multifunctional_ANK_Repeat"/>
</dbReference>
<dbReference type="Gene3D" id="1.25.40.20">
    <property type="entry name" value="Ankyrin repeat-containing domain"/>
    <property type="match status" value="3"/>
</dbReference>
<keyword evidence="1" id="KW-0677">Repeat</keyword>
<feature type="repeat" description="ANK" evidence="3">
    <location>
        <begin position="156"/>
        <end position="188"/>
    </location>
</feature>
<dbReference type="PANTHER" id="PTHR24123:SF33">
    <property type="entry name" value="PROTEIN HOS4"/>
    <property type="match status" value="1"/>
</dbReference>
<gene>
    <name evidence="4" type="ORF">HK57_00514</name>
</gene>
<dbReference type="Pfam" id="PF00023">
    <property type="entry name" value="Ank"/>
    <property type="match status" value="1"/>
</dbReference>
<evidence type="ECO:0000256" key="2">
    <source>
        <dbReference type="ARBA" id="ARBA00023043"/>
    </source>
</evidence>
<organism evidence="4 5">
    <name type="scientific">Aspergillus ustus</name>
    <dbReference type="NCBI Taxonomy" id="40382"/>
    <lineage>
        <taxon>Eukaryota</taxon>
        <taxon>Fungi</taxon>
        <taxon>Dikarya</taxon>
        <taxon>Ascomycota</taxon>
        <taxon>Pezizomycotina</taxon>
        <taxon>Eurotiomycetes</taxon>
        <taxon>Eurotiomycetidae</taxon>
        <taxon>Eurotiales</taxon>
        <taxon>Aspergillaceae</taxon>
        <taxon>Aspergillus</taxon>
        <taxon>Aspergillus subgen. Nidulantes</taxon>
    </lineage>
</organism>
<dbReference type="PANTHER" id="PTHR24123">
    <property type="entry name" value="ANKYRIN REPEAT-CONTAINING"/>
    <property type="match status" value="1"/>
</dbReference>
<dbReference type="Proteomes" id="UP000053475">
    <property type="component" value="Unassembled WGS sequence"/>
</dbReference>
<protein>
    <submittedName>
        <fullName evidence="4">Uncharacterized protein</fullName>
    </submittedName>
</protein>
<reference evidence="4 5" key="1">
    <citation type="submission" date="2014-11" db="EMBL/GenBank/DDBJ databases">
        <title>Genomics derived discovery of secondary metabolites biosynthetic gene clusters in Aspergillus ustus.</title>
        <authorList>
            <person name="Pi B."/>
            <person name="Dai F."/>
            <person name="Song X."/>
            <person name="Zhu C."/>
            <person name="Li H."/>
            <person name="Yu D."/>
        </authorList>
    </citation>
    <scope>NUCLEOTIDE SEQUENCE [LARGE SCALE GENOMIC DNA]</scope>
    <source>
        <strain evidence="4 5">3.3904</strain>
    </source>
</reference>
<dbReference type="EMBL" id="JOMC01000058">
    <property type="protein sequence ID" value="KIA75698.1"/>
    <property type="molecule type" value="Genomic_DNA"/>
</dbReference>
<evidence type="ECO:0000313" key="5">
    <source>
        <dbReference type="Proteomes" id="UP000053475"/>
    </source>
</evidence>
<dbReference type="PROSITE" id="PS50297">
    <property type="entry name" value="ANK_REP_REGION"/>
    <property type="match status" value="4"/>
</dbReference>
<dbReference type="InterPro" id="IPR036770">
    <property type="entry name" value="Ankyrin_rpt-contain_sf"/>
</dbReference>
<feature type="repeat" description="ANK" evidence="3">
    <location>
        <begin position="222"/>
        <end position="247"/>
    </location>
</feature>
<dbReference type="PROSITE" id="PS50088">
    <property type="entry name" value="ANK_REPEAT"/>
    <property type="match status" value="5"/>
</dbReference>
<evidence type="ECO:0000256" key="3">
    <source>
        <dbReference type="PROSITE-ProRule" id="PRU00023"/>
    </source>
</evidence>
<name>A0A0C1E6H0_ASPUT</name>
<feature type="repeat" description="ANK" evidence="3">
    <location>
        <begin position="394"/>
        <end position="426"/>
    </location>
</feature>
<comment type="caution">
    <text evidence="4">The sequence shown here is derived from an EMBL/GenBank/DDBJ whole genome shotgun (WGS) entry which is preliminary data.</text>
</comment>
<dbReference type="AlphaFoldDB" id="A0A0C1E6H0"/>
<dbReference type="Pfam" id="PF12796">
    <property type="entry name" value="Ank_2"/>
    <property type="match status" value="3"/>
</dbReference>
<feature type="repeat" description="ANK" evidence="3">
    <location>
        <begin position="355"/>
        <end position="387"/>
    </location>
</feature>
<evidence type="ECO:0000256" key="1">
    <source>
        <dbReference type="ARBA" id="ARBA00022737"/>
    </source>
</evidence>